<name>A0AA38VQE2_9PEZI</name>
<evidence type="ECO:0000313" key="3">
    <source>
        <dbReference type="Proteomes" id="UP001174694"/>
    </source>
</evidence>
<protein>
    <submittedName>
        <fullName evidence="2">Uncharacterized protein</fullName>
    </submittedName>
</protein>
<organism evidence="2 3">
    <name type="scientific">Pleurostoma richardsiae</name>
    <dbReference type="NCBI Taxonomy" id="41990"/>
    <lineage>
        <taxon>Eukaryota</taxon>
        <taxon>Fungi</taxon>
        <taxon>Dikarya</taxon>
        <taxon>Ascomycota</taxon>
        <taxon>Pezizomycotina</taxon>
        <taxon>Sordariomycetes</taxon>
        <taxon>Sordariomycetidae</taxon>
        <taxon>Calosphaeriales</taxon>
        <taxon>Pleurostomataceae</taxon>
        <taxon>Pleurostoma</taxon>
    </lineage>
</organism>
<accession>A0AA38VQE2</accession>
<proteinExistence type="predicted"/>
<evidence type="ECO:0000256" key="1">
    <source>
        <dbReference type="SAM" id="MobiDB-lite"/>
    </source>
</evidence>
<dbReference type="Proteomes" id="UP001174694">
    <property type="component" value="Unassembled WGS sequence"/>
</dbReference>
<reference evidence="2" key="1">
    <citation type="submission" date="2022-07" db="EMBL/GenBank/DDBJ databases">
        <title>Fungi with potential for degradation of polypropylene.</title>
        <authorList>
            <person name="Gostincar C."/>
        </authorList>
    </citation>
    <scope>NUCLEOTIDE SEQUENCE</scope>
    <source>
        <strain evidence="2">EXF-13308</strain>
    </source>
</reference>
<dbReference type="EMBL" id="JANBVO010000015">
    <property type="protein sequence ID" value="KAJ9144913.1"/>
    <property type="molecule type" value="Genomic_DNA"/>
</dbReference>
<comment type="caution">
    <text evidence="2">The sequence shown here is derived from an EMBL/GenBank/DDBJ whole genome shotgun (WGS) entry which is preliminary data.</text>
</comment>
<dbReference type="AlphaFoldDB" id="A0AA38VQE2"/>
<gene>
    <name evidence="2" type="ORF">NKR23_g5512</name>
</gene>
<sequence>MAVATPSPLPDPSTGADLVQPHHNRDFALHKYLLLHEQHESLREHIEQLRPFNSPSTIFSQPPDASSPAIAPTRAGFDPVQTTSCHTRPLRSAGRNHTRSASLPTLPTLQGGMGVIGSTSCAVPGRVVDEVTMQEVAQEEARLCDVNESIKRALTELLNCEAVRADTAFRTWVQCRLMDTERELRHGRRRRSSPAD</sequence>
<feature type="region of interest" description="Disordered" evidence="1">
    <location>
        <begin position="1"/>
        <end position="20"/>
    </location>
</feature>
<keyword evidence="3" id="KW-1185">Reference proteome</keyword>
<feature type="region of interest" description="Disordered" evidence="1">
    <location>
        <begin position="77"/>
        <end position="106"/>
    </location>
</feature>
<evidence type="ECO:0000313" key="2">
    <source>
        <dbReference type="EMBL" id="KAJ9144913.1"/>
    </source>
</evidence>